<dbReference type="InterPro" id="IPR001241">
    <property type="entry name" value="Topo_IIA"/>
</dbReference>
<dbReference type="GO" id="GO:0003677">
    <property type="term" value="F:DNA binding"/>
    <property type="evidence" value="ECO:0007669"/>
    <property type="project" value="UniProtKB-KW"/>
</dbReference>
<evidence type="ECO:0000256" key="7">
    <source>
        <dbReference type="ARBA" id="ARBA00022840"/>
    </source>
</evidence>
<dbReference type="Pfam" id="PF01751">
    <property type="entry name" value="Toprim"/>
    <property type="match status" value="1"/>
</dbReference>
<dbReference type="STRING" id="39492.ERS852540_01700"/>
<proteinExistence type="inferred from homology"/>
<dbReference type="CDD" id="cd01030">
    <property type="entry name" value="TOPRIM_TopoIIA_like"/>
    <property type="match status" value="1"/>
</dbReference>
<dbReference type="Gene3D" id="3.40.50.670">
    <property type="match status" value="1"/>
</dbReference>
<dbReference type="GO" id="GO:0006265">
    <property type="term" value="P:DNA topological change"/>
    <property type="evidence" value="ECO:0007669"/>
    <property type="project" value="InterPro"/>
</dbReference>
<dbReference type="EMBL" id="CZBY01000013">
    <property type="protein sequence ID" value="CUQ88328.1"/>
    <property type="molecule type" value="Genomic_DNA"/>
</dbReference>
<evidence type="ECO:0000256" key="5">
    <source>
        <dbReference type="ARBA" id="ARBA00022723"/>
    </source>
</evidence>
<dbReference type="InterPro" id="IPR020568">
    <property type="entry name" value="Ribosomal_Su5_D2-typ_SF"/>
</dbReference>
<dbReference type="InterPro" id="IPR036890">
    <property type="entry name" value="HATPase_C_sf"/>
</dbReference>
<keyword evidence="11 13" id="KW-0413">Isomerase</keyword>
<keyword evidence="9" id="KW-0799">Topoisomerase</keyword>
<dbReference type="SUPFAM" id="SSF56719">
    <property type="entry name" value="Type II DNA topoisomerase"/>
    <property type="match status" value="1"/>
</dbReference>
<dbReference type="EC" id="5.6.2.2" evidence="4"/>
<feature type="domain" description="Toprim" evidence="12">
    <location>
        <begin position="441"/>
        <end position="564"/>
    </location>
</feature>
<gene>
    <name evidence="13" type="primary">gyrB_2</name>
    <name evidence="13" type="ORF">ERS852540_01700</name>
</gene>
<keyword evidence="10" id="KW-0238">DNA-binding</keyword>
<evidence type="ECO:0000313" key="13">
    <source>
        <dbReference type="EMBL" id="CUQ88328.1"/>
    </source>
</evidence>
<evidence type="ECO:0000256" key="11">
    <source>
        <dbReference type="ARBA" id="ARBA00023235"/>
    </source>
</evidence>
<name>A0A174ZV06_9FIRM</name>
<dbReference type="InterPro" id="IPR002288">
    <property type="entry name" value="DNA_gyrase_B_C"/>
</dbReference>
<keyword evidence="5" id="KW-0479">Metal-binding</keyword>
<comment type="cofactor">
    <cofactor evidence="2">
        <name>Mg(2+)</name>
        <dbReference type="ChEBI" id="CHEBI:18420"/>
    </cofactor>
</comment>
<keyword evidence="8" id="KW-0460">Magnesium</keyword>
<dbReference type="InterPro" id="IPR013759">
    <property type="entry name" value="Topo_IIA_B_C"/>
</dbReference>
<dbReference type="InterPro" id="IPR013506">
    <property type="entry name" value="Topo_IIA_bsu_dom2"/>
</dbReference>
<dbReference type="InterPro" id="IPR000565">
    <property type="entry name" value="Topo_IIA_B"/>
</dbReference>
<dbReference type="PANTHER" id="PTHR45866">
    <property type="entry name" value="DNA GYRASE/TOPOISOMERASE SUBUNIT B"/>
    <property type="match status" value="1"/>
</dbReference>
<organism evidence="13 14">
    <name type="scientific">[Eubacterium] siraeum</name>
    <dbReference type="NCBI Taxonomy" id="39492"/>
    <lineage>
        <taxon>Bacteria</taxon>
        <taxon>Bacillati</taxon>
        <taxon>Bacillota</taxon>
        <taxon>Clostridia</taxon>
        <taxon>Eubacteriales</taxon>
        <taxon>Oscillospiraceae</taxon>
        <taxon>Oscillospiraceae incertae sedis</taxon>
    </lineage>
</organism>
<evidence type="ECO:0000256" key="9">
    <source>
        <dbReference type="ARBA" id="ARBA00023029"/>
    </source>
</evidence>
<dbReference type="Pfam" id="PF00204">
    <property type="entry name" value="DNA_gyraseB"/>
    <property type="match status" value="1"/>
</dbReference>
<dbReference type="InterPro" id="IPR014721">
    <property type="entry name" value="Ribsml_uS5_D2-typ_fold_subgr"/>
</dbReference>
<dbReference type="Gene3D" id="3.30.565.10">
    <property type="entry name" value="Histidine kinase-like ATPase, C-terminal domain"/>
    <property type="match status" value="1"/>
</dbReference>
<evidence type="ECO:0000256" key="2">
    <source>
        <dbReference type="ARBA" id="ARBA00001946"/>
    </source>
</evidence>
<dbReference type="PROSITE" id="PS50880">
    <property type="entry name" value="TOPRIM"/>
    <property type="match status" value="1"/>
</dbReference>
<dbReference type="InterPro" id="IPR018522">
    <property type="entry name" value="TopoIIA_CS"/>
</dbReference>
<evidence type="ECO:0000313" key="14">
    <source>
        <dbReference type="Proteomes" id="UP000095662"/>
    </source>
</evidence>
<comment type="catalytic activity">
    <reaction evidence="1">
        <text>ATP-dependent breakage, passage and rejoining of double-stranded DNA.</text>
        <dbReference type="EC" id="5.6.2.2"/>
    </reaction>
</comment>
<dbReference type="InterPro" id="IPR006171">
    <property type="entry name" value="TOPRIM_dom"/>
</dbReference>
<keyword evidence="6" id="KW-0547">Nucleotide-binding</keyword>
<comment type="similarity">
    <text evidence="3">Belongs to the type II topoisomerase GyrB family.</text>
</comment>
<evidence type="ECO:0000256" key="4">
    <source>
        <dbReference type="ARBA" id="ARBA00012895"/>
    </source>
</evidence>
<evidence type="ECO:0000256" key="8">
    <source>
        <dbReference type="ARBA" id="ARBA00022842"/>
    </source>
</evidence>
<dbReference type="GO" id="GO:0034335">
    <property type="term" value="F:DNA negative supercoiling activity"/>
    <property type="evidence" value="ECO:0007669"/>
    <property type="project" value="UniProtKB-ARBA"/>
</dbReference>
<dbReference type="GO" id="GO:0005524">
    <property type="term" value="F:ATP binding"/>
    <property type="evidence" value="ECO:0007669"/>
    <property type="project" value="UniProtKB-KW"/>
</dbReference>
<dbReference type="SMART" id="SM00387">
    <property type="entry name" value="HATPase_c"/>
    <property type="match status" value="1"/>
</dbReference>
<dbReference type="SUPFAM" id="SSF55874">
    <property type="entry name" value="ATPase domain of HSP90 chaperone/DNA topoisomerase II/histidine kinase"/>
    <property type="match status" value="1"/>
</dbReference>
<dbReference type="Pfam" id="PF00986">
    <property type="entry name" value="DNA_gyraseB_C"/>
    <property type="match status" value="1"/>
</dbReference>
<dbReference type="PROSITE" id="PS00177">
    <property type="entry name" value="TOPOISOMERASE_II"/>
    <property type="match status" value="1"/>
</dbReference>
<dbReference type="OrthoDB" id="9802808at2"/>
<dbReference type="Proteomes" id="UP000095662">
    <property type="component" value="Unassembled WGS sequence"/>
</dbReference>
<sequence>MAKKNYDDNSLKQLKGPDQVRLRPGVIFGSDGLDGCCHSVFEILSNSIDEAREGFGKKIIVTRFLDKSIEVQDYGRGIPIDFNKNEEKYNWELAFCTLYAGGKYDNNSGDNYSYSLGLNGLGLCSTQFAAEYMEVESNNGTWIYDLRFEKGYNVEKEERGFRRHQSDGTTGTKIKWKPDLDVFTDIDVPFEYFDDVLRRQAVVNDGLTFVLRNEVRDEETGETRFEEHIYCYENGISDYLKEIVGDTALTTEQVWSAQRTGKDREDKPEYKVKMKVAFVFSNKVQLIQHYHNSSWLEHGGSPDKAMQAAFTNQIDGWLKANSKYNKTEGKIKFTDIADCLVFISSNFSTQTSYENQTKKSITNKFIQEAMTDWLKHQLEVYFLENPDEAVKICEQVLINKRARENAAKARDTIKKQLSGKIDLANRIPKFVDCRSKDTARRELYIVEGDSALGAVKQARDADYQAVMPVRGKTLNCLKASYDKIFKSEIITNLMKILGCGVEVKAKANKDLSTFDLNNLRWEKIIICTDADYDGYQIRTLILTMLYRLVPTVIEKGFVYIAESPLYEINSKDMTYFAYTEAEKQRILADIGEQKYKIQRSKGLGENEPEMMSLTTMNPETRRLIRVMPEDAQKTQEIFELLLGDNLDGRKDYIRDYGYKYLDDIDVS</sequence>
<dbReference type="InterPro" id="IPR003594">
    <property type="entry name" value="HATPase_dom"/>
</dbReference>
<evidence type="ECO:0000256" key="3">
    <source>
        <dbReference type="ARBA" id="ARBA00010708"/>
    </source>
</evidence>
<dbReference type="AlphaFoldDB" id="A0A174ZV06"/>
<dbReference type="Gene3D" id="3.30.230.10">
    <property type="match status" value="1"/>
</dbReference>
<keyword evidence="7" id="KW-0067">ATP-binding</keyword>
<dbReference type="PRINTS" id="PR00418">
    <property type="entry name" value="TPI2FAMILY"/>
</dbReference>
<dbReference type="PRINTS" id="PR01159">
    <property type="entry name" value="DNAGYRASEB"/>
</dbReference>
<evidence type="ECO:0000256" key="1">
    <source>
        <dbReference type="ARBA" id="ARBA00000185"/>
    </source>
</evidence>
<accession>A0A174ZV06</accession>
<reference evidence="13 14" key="1">
    <citation type="submission" date="2015-09" db="EMBL/GenBank/DDBJ databases">
        <authorList>
            <consortium name="Pathogen Informatics"/>
        </authorList>
    </citation>
    <scope>NUCLEOTIDE SEQUENCE [LARGE SCALE GENOMIC DNA]</scope>
    <source>
        <strain evidence="13 14">2789STDY5834928</strain>
    </source>
</reference>
<dbReference type="SUPFAM" id="SSF54211">
    <property type="entry name" value="Ribosomal protein S5 domain 2-like"/>
    <property type="match status" value="1"/>
</dbReference>
<protein>
    <recommendedName>
        <fullName evidence="4">DNA topoisomerase (ATP-hydrolyzing)</fullName>
        <ecNumber evidence="4">5.6.2.2</ecNumber>
    </recommendedName>
</protein>
<evidence type="ECO:0000256" key="10">
    <source>
        <dbReference type="ARBA" id="ARBA00023125"/>
    </source>
</evidence>
<dbReference type="InterPro" id="IPR013760">
    <property type="entry name" value="Topo_IIA-like_dom_sf"/>
</dbReference>
<dbReference type="GO" id="GO:0046872">
    <property type="term" value="F:metal ion binding"/>
    <property type="evidence" value="ECO:0007669"/>
    <property type="project" value="UniProtKB-KW"/>
</dbReference>
<evidence type="ECO:0000259" key="12">
    <source>
        <dbReference type="PROSITE" id="PS50880"/>
    </source>
</evidence>
<dbReference type="PANTHER" id="PTHR45866:SF1">
    <property type="entry name" value="DNA GYRASE SUBUNIT B, MITOCHONDRIAL"/>
    <property type="match status" value="1"/>
</dbReference>
<evidence type="ECO:0000256" key="6">
    <source>
        <dbReference type="ARBA" id="ARBA00022741"/>
    </source>
</evidence>
<dbReference type="SMART" id="SM00433">
    <property type="entry name" value="TOP2c"/>
    <property type="match status" value="1"/>
</dbReference>